<feature type="compositionally biased region" description="Polar residues" evidence="1">
    <location>
        <begin position="398"/>
        <end position="408"/>
    </location>
</feature>
<keyword evidence="3" id="KW-1185">Reference proteome</keyword>
<feature type="region of interest" description="Disordered" evidence="1">
    <location>
        <begin position="1"/>
        <end position="438"/>
    </location>
</feature>
<feature type="compositionally biased region" description="Low complexity" evidence="1">
    <location>
        <begin position="68"/>
        <end position="88"/>
    </location>
</feature>
<feature type="compositionally biased region" description="Basic residues" evidence="1">
    <location>
        <begin position="334"/>
        <end position="345"/>
    </location>
</feature>
<evidence type="ECO:0000313" key="2">
    <source>
        <dbReference type="EMBL" id="KAK2830701.1"/>
    </source>
</evidence>
<organism evidence="2 3">
    <name type="scientific">Channa striata</name>
    <name type="common">Snakehead murrel</name>
    <name type="synonym">Ophicephalus striatus</name>
    <dbReference type="NCBI Taxonomy" id="64152"/>
    <lineage>
        <taxon>Eukaryota</taxon>
        <taxon>Metazoa</taxon>
        <taxon>Chordata</taxon>
        <taxon>Craniata</taxon>
        <taxon>Vertebrata</taxon>
        <taxon>Euteleostomi</taxon>
        <taxon>Actinopterygii</taxon>
        <taxon>Neopterygii</taxon>
        <taxon>Teleostei</taxon>
        <taxon>Neoteleostei</taxon>
        <taxon>Acanthomorphata</taxon>
        <taxon>Anabantaria</taxon>
        <taxon>Anabantiformes</taxon>
        <taxon>Channoidei</taxon>
        <taxon>Channidae</taxon>
        <taxon>Channa</taxon>
    </lineage>
</organism>
<evidence type="ECO:0000313" key="3">
    <source>
        <dbReference type="Proteomes" id="UP001187415"/>
    </source>
</evidence>
<gene>
    <name evidence="2" type="ORF">Q5P01_018632</name>
</gene>
<accession>A0AA88M519</accession>
<dbReference type="AlphaFoldDB" id="A0AA88M519"/>
<name>A0AA88M519_CHASR</name>
<evidence type="ECO:0000256" key="1">
    <source>
        <dbReference type="SAM" id="MobiDB-lite"/>
    </source>
</evidence>
<protein>
    <submittedName>
        <fullName evidence="2">Uncharacterized protein</fullName>
    </submittedName>
</protein>
<dbReference type="Proteomes" id="UP001187415">
    <property type="component" value="Unassembled WGS sequence"/>
</dbReference>
<reference evidence="2" key="1">
    <citation type="submission" date="2023-07" db="EMBL/GenBank/DDBJ databases">
        <title>Chromosome-level Genome Assembly of Striped Snakehead (Channa striata).</title>
        <authorList>
            <person name="Liu H."/>
        </authorList>
    </citation>
    <scope>NUCLEOTIDE SEQUENCE</scope>
    <source>
        <strain evidence="2">Gz</strain>
        <tissue evidence="2">Muscle</tissue>
    </source>
</reference>
<sequence length="438" mass="48022">MDRSSDDAPANVARVFPACDSSDDEPLMKLKMASASAKTPEKKEDNSSKPNGTNAGKNADESSDNEPLIKIAKVSSKAAKKSFSLPLKKPMEKNKQASDDSLDDKPLIKQKNTSAIAKKSEEKEKKSSRSNSTNNNKADLKTEESSDDEPLIKIARVCSKAAKKSFPESPKKCVDRKTKESPAKDDSSDNEPLSEISKKLQSQHPRKASVKASRDETPVTKSKRNAAKKIVKYAESSSDSSDEEPLATLKKMTTKAFKEKNMSADNKKTKIKDNSSDDDVPLVNLIAKKKTLKKNTKKETMSQKKRQGVSDDSSDDEPLINLVKKNPKGDQTHNKTKASAPKKRNIPPNRPQKMTVSGLSSNSSDDEPLIKSAKHPQVTKILRIILERCDVEDAGPTGSLSKTETGKTQLVEESGDSKEESKSLKEQSEYLGESSEKE</sequence>
<feature type="compositionally biased region" description="Basic and acidic residues" evidence="1">
    <location>
        <begin position="89"/>
        <end position="107"/>
    </location>
</feature>
<feature type="compositionally biased region" description="Basic and acidic residues" evidence="1">
    <location>
        <begin position="256"/>
        <end position="275"/>
    </location>
</feature>
<feature type="compositionally biased region" description="Basic and acidic residues" evidence="1">
    <location>
        <begin position="415"/>
        <end position="438"/>
    </location>
</feature>
<feature type="compositionally biased region" description="Basic residues" evidence="1">
    <location>
        <begin position="221"/>
        <end position="231"/>
    </location>
</feature>
<feature type="compositionally biased region" description="Basic residues" evidence="1">
    <location>
        <begin position="287"/>
        <end position="296"/>
    </location>
</feature>
<dbReference type="EMBL" id="JAUPFM010000014">
    <property type="protein sequence ID" value="KAK2830701.1"/>
    <property type="molecule type" value="Genomic_DNA"/>
</dbReference>
<comment type="caution">
    <text evidence="2">The sequence shown here is derived from an EMBL/GenBank/DDBJ whole genome shotgun (WGS) entry which is preliminary data.</text>
</comment>
<feature type="compositionally biased region" description="Basic and acidic residues" evidence="1">
    <location>
        <begin position="165"/>
        <end position="187"/>
    </location>
</feature>
<proteinExistence type="predicted"/>
<feature type="compositionally biased region" description="Polar residues" evidence="1">
    <location>
        <begin position="352"/>
        <end position="363"/>
    </location>
</feature>
<feature type="compositionally biased region" description="Basic and acidic residues" evidence="1">
    <location>
        <begin position="118"/>
        <end position="127"/>
    </location>
</feature>